<proteinExistence type="predicted"/>
<dbReference type="PANTHER" id="PTHR48073">
    <property type="entry name" value="O-SUCCINYLBENZOATE SYNTHASE-RELATED"/>
    <property type="match status" value="1"/>
</dbReference>
<dbReference type="InterPro" id="IPR036849">
    <property type="entry name" value="Enolase-like_C_sf"/>
</dbReference>
<accession>A0ABS5JVV1</accession>
<dbReference type="CDD" id="cd03320">
    <property type="entry name" value="OSBS"/>
    <property type="match status" value="1"/>
</dbReference>
<feature type="domain" description="Mandelate racemase/muconate lactonizing enzyme C-terminal" evidence="2">
    <location>
        <begin position="130"/>
        <end position="228"/>
    </location>
</feature>
<evidence type="ECO:0000259" key="2">
    <source>
        <dbReference type="SMART" id="SM00922"/>
    </source>
</evidence>
<dbReference type="PANTHER" id="PTHR48073:SF2">
    <property type="entry name" value="O-SUCCINYLBENZOATE SYNTHASE"/>
    <property type="match status" value="1"/>
</dbReference>
<dbReference type="SUPFAM" id="SSF54826">
    <property type="entry name" value="Enolase N-terminal domain-like"/>
    <property type="match status" value="1"/>
</dbReference>
<dbReference type="Proteomes" id="UP000708576">
    <property type="component" value="Unassembled WGS sequence"/>
</dbReference>
<evidence type="ECO:0000313" key="3">
    <source>
        <dbReference type="EMBL" id="MBS2098604.1"/>
    </source>
</evidence>
<name>A0ABS5JVV1_9BACT</name>
<reference evidence="3 4" key="1">
    <citation type="journal article" date="2015" name="Int. J. Syst. Evol. Microbiol.">
        <title>Carboxylicivirga linearis sp. nov., isolated from a sea cucumber culture pond.</title>
        <authorList>
            <person name="Wang F.Q."/>
            <person name="Zhou Y.X."/>
            <person name="Lin X.Z."/>
            <person name="Chen G.J."/>
            <person name="Du Z.J."/>
        </authorList>
    </citation>
    <scope>NUCLEOTIDE SEQUENCE [LARGE SCALE GENOMIC DNA]</scope>
    <source>
        <strain evidence="3 4">FB218</strain>
    </source>
</reference>
<dbReference type="Gene3D" id="3.20.20.120">
    <property type="entry name" value="Enolase-like C-terminal domain"/>
    <property type="match status" value="1"/>
</dbReference>
<evidence type="ECO:0000256" key="1">
    <source>
        <dbReference type="ARBA" id="ARBA00022723"/>
    </source>
</evidence>
<evidence type="ECO:0000313" key="4">
    <source>
        <dbReference type="Proteomes" id="UP000708576"/>
    </source>
</evidence>
<dbReference type="Gene3D" id="3.30.390.10">
    <property type="entry name" value="Enolase-like, N-terminal domain"/>
    <property type="match status" value="1"/>
</dbReference>
<organism evidence="3 4">
    <name type="scientific">Carboxylicivirga linearis</name>
    <dbReference type="NCBI Taxonomy" id="1628157"/>
    <lineage>
        <taxon>Bacteria</taxon>
        <taxon>Pseudomonadati</taxon>
        <taxon>Bacteroidota</taxon>
        <taxon>Bacteroidia</taxon>
        <taxon>Marinilabiliales</taxon>
        <taxon>Marinilabiliaceae</taxon>
        <taxon>Carboxylicivirga</taxon>
    </lineage>
</organism>
<dbReference type="SFLD" id="SFLDF00009">
    <property type="entry name" value="o-succinylbenzoate_synthase"/>
    <property type="match status" value="1"/>
</dbReference>
<dbReference type="PROSITE" id="PS00909">
    <property type="entry name" value="MR_MLE_2"/>
    <property type="match status" value="1"/>
</dbReference>
<keyword evidence="4" id="KW-1185">Reference proteome</keyword>
<dbReference type="Pfam" id="PF13378">
    <property type="entry name" value="MR_MLE_C"/>
    <property type="match status" value="1"/>
</dbReference>
<sequence>MLKADFTKHILKFNFPGGTSRGVLYEKPSWYLRLQDDKGNTGIGEISIIPGLSLDAEEELDQILSGLGNNAESIQDNYQTRFKHLPALRFGIESALLSLRGKSTYELYPSRFCQGDDAVKINGLIWMGDIPNMNRQIELKLEQGFTCLKMKIGALNFEDEIQVLKNIRKNYSKDVLELRVDANGAFSPNEALSKLDQLAMLDLHSIEQPVKAGQWDVMADLCKKTPLPIALDEELIGIHEVSERTQLLDTINPQYIILKPSLIGGFDSSLEWIKLAQERNMGWWVTSALEGNIGLNAIAQWTYTLNNSMSQGLGTGQVFKNNIDSPLYLKGDNLYYNPSKQWANPFL</sequence>
<protein>
    <submittedName>
        <fullName evidence="3">O-succinylbenzoate synthase</fullName>
    </submittedName>
</protein>
<dbReference type="RefSeq" id="WP_212215837.1">
    <property type="nucleotide sequence ID" value="NZ_JAGUCO010000005.1"/>
</dbReference>
<dbReference type="InterPro" id="IPR018110">
    <property type="entry name" value="Mandel_Rmase/mucon_lact_enz_CS"/>
</dbReference>
<dbReference type="EMBL" id="JAGUCO010000005">
    <property type="protein sequence ID" value="MBS2098604.1"/>
    <property type="molecule type" value="Genomic_DNA"/>
</dbReference>
<dbReference type="SFLD" id="SFLDS00001">
    <property type="entry name" value="Enolase"/>
    <property type="match status" value="1"/>
</dbReference>
<dbReference type="SUPFAM" id="SSF51604">
    <property type="entry name" value="Enolase C-terminal domain-like"/>
    <property type="match status" value="1"/>
</dbReference>
<gene>
    <name evidence="3" type="ORF">KEM10_09965</name>
</gene>
<dbReference type="SFLD" id="SFLDG00180">
    <property type="entry name" value="muconate_cycloisomerase"/>
    <property type="match status" value="1"/>
</dbReference>
<dbReference type="InterPro" id="IPR013342">
    <property type="entry name" value="Mandelate_racemase_C"/>
</dbReference>
<dbReference type="InterPro" id="IPR029065">
    <property type="entry name" value="Enolase_C-like"/>
</dbReference>
<dbReference type="SMART" id="SM00922">
    <property type="entry name" value="MR_MLE"/>
    <property type="match status" value="1"/>
</dbReference>
<comment type="caution">
    <text evidence="3">The sequence shown here is derived from an EMBL/GenBank/DDBJ whole genome shotgun (WGS) entry which is preliminary data.</text>
</comment>
<dbReference type="InterPro" id="IPR029017">
    <property type="entry name" value="Enolase-like_N"/>
</dbReference>
<keyword evidence="1" id="KW-0479">Metal-binding</keyword>